<proteinExistence type="predicted"/>
<dbReference type="SUPFAM" id="SSF54523">
    <property type="entry name" value="Pili subunits"/>
    <property type="match status" value="1"/>
</dbReference>
<dbReference type="InterPro" id="IPR045584">
    <property type="entry name" value="Pilin-like"/>
</dbReference>
<name>A0A519BEZ4_ACIG2</name>
<evidence type="ECO:0000256" key="1">
    <source>
        <dbReference type="SAM" id="Phobius"/>
    </source>
</evidence>
<comment type="caution">
    <text evidence="2">The sequence shown here is derived from an EMBL/GenBank/DDBJ whole genome shotgun (WGS) entry which is preliminary data.</text>
</comment>
<dbReference type="Pfam" id="PF07963">
    <property type="entry name" value="N_methyl"/>
    <property type="match status" value="1"/>
</dbReference>
<dbReference type="Gene3D" id="3.30.700.10">
    <property type="entry name" value="Glycoprotein, Type 4 Pilin"/>
    <property type="match status" value="1"/>
</dbReference>
<dbReference type="Proteomes" id="UP000316562">
    <property type="component" value="Unassembled WGS sequence"/>
</dbReference>
<keyword evidence="1" id="KW-1133">Transmembrane helix</keyword>
<gene>
    <name evidence="2" type="ORF">EVJ46_09795</name>
</gene>
<evidence type="ECO:0000313" key="3">
    <source>
        <dbReference type="Proteomes" id="UP000316562"/>
    </source>
</evidence>
<evidence type="ECO:0000313" key="2">
    <source>
        <dbReference type="EMBL" id="RZD15827.1"/>
    </source>
</evidence>
<reference evidence="2 3" key="1">
    <citation type="journal article" date="2019" name="ISME J.">
        <title>Insights into ecological role of a new deltaproteobacterial order Candidatus Acidulodesulfobacterales by metagenomics and metatranscriptomics.</title>
        <authorList>
            <person name="Tan S."/>
            <person name="Liu J."/>
            <person name="Fang Y."/>
            <person name="Hedlund B.P."/>
            <person name="Lian Z.H."/>
            <person name="Huang L.Y."/>
            <person name="Li J.T."/>
            <person name="Huang L.N."/>
            <person name="Li W.J."/>
            <person name="Jiang H.C."/>
            <person name="Dong H.L."/>
            <person name="Shu W.S."/>
        </authorList>
    </citation>
    <scope>NUCLEOTIDE SEQUENCE [LARGE SCALE GENOMIC DNA]</scope>
    <source>
        <strain evidence="2">AP2</strain>
    </source>
</reference>
<keyword evidence="1" id="KW-0472">Membrane</keyword>
<dbReference type="NCBIfam" id="TIGR02532">
    <property type="entry name" value="IV_pilin_GFxxxE"/>
    <property type="match status" value="1"/>
</dbReference>
<protein>
    <submittedName>
        <fullName evidence="2">Type II secretion system protein</fullName>
    </submittedName>
</protein>
<feature type="transmembrane region" description="Helical" evidence="1">
    <location>
        <begin position="20"/>
        <end position="42"/>
    </location>
</feature>
<accession>A0A519BEZ4</accession>
<dbReference type="AlphaFoldDB" id="A0A519BEZ4"/>
<dbReference type="EMBL" id="SGBC01000004">
    <property type="protein sequence ID" value="RZD15827.1"/>
    <property type="molecule type" value="Genomic_DNA"/>
</dbReference>
<dbReference type="InterPro" id="IPR012902">
    <property type="entry name" value="N_methyl_site"/>
</dbReference>
<keyword evidence="1" id="KW-0812">Transmembrane</keyword>
<sequence length="243" mass="25507">MFDSLTKDFKRLKNSEAFTLIELVMVILLIGILAAVVLPKFVNLTGSANKAASQGVIGSLGEGVTSQMSKNLVNNDLSTYVAITGFSATTKGKVTFEPTLPAANTAGTNPYANPFLLLPNYTTPITGSPAGSGTSYNIVTTAPSVPSTSTPGNSWWLVYSNGAVTGPGTATGLSAGLICNNSATTNPNYVLPTTTVPVNEYTEQIGNIDYVYTNGSVEDSYAYYMVISANDNIEGFYMTPCQS</sequence>
<organism evidence="2 3">
    <name type="scientific">Acididesulfobacter guangdongensis</name>
    <dbReference type="NCBI Taxonomy" id="2597225"/>
    <lineage>
        <taxon>Bacteria</taxon>
        <taxon>Deltaproteobacteria</taxon>
        <taxon>Candidatus Acidulodesulfobacterales</taxon>
        <taxon>Candidatus Acididesulfobacter</taxon>
    </lineage>
</organism>